<accession>A0A8T0HRF6</accession>
<evidence type="ECO:0000313" key="3">
    <source>
        <dbReference type="Proteomes" id="UP000822688"/>
    </source>
</evidence>
<dbReference type="AlphaFoldDB" id="A0A8T0HRF6"/>
<feature type="compositionally biased region" description="Basic and acidic residues" evidence="1">
    <location>
        <begin position="84"/>
        <end position="95"/>
    </location>
</feature>
<dbReference type="EMBL" id="CM026426">
    <property type="protein sequence ID" value="KAG0573315.1"/>
    <property type="molecule type" value="Genomic_DNA"/>
</dbReference>
<dbReference type="Proteomes" id="UP000822688">
    <property type="component" value="Chromosome V"/>
</dbReference>
<name>A0A8T0HRF6_CERPU</name>
<organism evidence="2 3">
    <name type="scientific">Ceratodon purpureus</name>
    <name type="common">Fire moss</name>
    <name type="synonym">Dicranum purpureum</name>
    <dbReference type="NCBI Taxonomy" id="3225"/>
    <lineage>
        <taxon>Eukaryota</taxon>
        <taxon>Viridiplantae</taxon>
        <taxon>Streptophyta</taxon>
        <taxon>Embryophyta</taxon>
        <taxon>Bryophyta</taxon>
        <taxon>Bryophytina</taxon>
        <taxon>Bryopsida</taxon>
        <taxon>Dicranidae</taxon>
        <taxon>Pseudoditrichales</taxon>
        <taxon>Ditrichaceae</taxon>
        <taxon>Ceratodon</taxon>
    </lineage>
</organism>
<protein>
    <submittedName>
        <fullName evidence="2">Uncharacterized protein</fullName>
    </submittedName>
</protein>
<evidence type="ECO:0000256" key="1">
    <source>
        <dbReference type="SAM" id="MobiDB-lite"/>
    </source>
</evidence>
<feature type="region of interest" description="Disordered" evidence="1">
    <location>
        <begin position="79"/>
        <end position="145"/>
    </location>
</feature>
<sequence length="145" mass="15685">MSFLWEKSGTWRWAVTKGKQSKGFFLAFTSICLVSSWALGVAVMQTTNLPQPQLDEEIRKRNRADPMMMGAVNKERLGQYLGDLQRKENSEDRHSVSLPGAQERGGAGTSLSAAPSSSPSQTEKVVVSLQTGPGATESKVAVPTT</sequence>
<comment type="caution">
    <text evidence="2">The sequence shown here is derived from an EMBL/GenBank/DDBJ whole genome shotgun (WGS) entry which is preliminary data.</text>
</comment>
<reference evidence="2" key="1">
    <citation type="submission" date="2020-06" db="EMBL/GenBank/DDBJ databases">
        <title>WGS assembly of Ceratodon purpureus strain R40.</title>
        <authorList>
            <person name="Carey S.B."/>
            <person name="Jenkins J."/>
            <person name="Shu S."/>
            <person name="Lovell J.T."/>
            <person name="Sreedasyam A."/>
            <person name="Maumus F."/>
            <person name="Tiley G.P."/>
            <person name="Fernandez-Pozo N."/>
            <person name="Barry K."/>
            <person name="Chen C."/>
            <person name="Wang M."/>
            <person name="Lipzen A."/>
            <person name="Daum C."/>
            <person name="Saski C.A."/>
            <person name="Payton A.C."/>
            <person name="Mcbreen J.C."/>
            <person name="Conrad R.E."/>
            <person name="Kollar L.M."/>
            <person name="Olsson S."/>
            <person name="Huttunen S."/>
            <person name="Landis J.B."/>
            <person name="Wickett N.J."/>
            <person name="Johnson M.G."/>
            <person name="Rensing S.A."/>
            <person name="Grimwood J."/>
            <person name="Schmutz J."/>
            <person name="Mcdaniel S.F."/>
        </authorList>
    </citation>
    <scope>NUCLEOTIDE SEQUENCE</scope>
    <source>
        <strain evidence="2">R40</strain>
    </source>
</reference>
<dbReference type="PANTHER" id="PTHR36338">
    <property type="entry name" value="OS02G0495900 PROTEIN"/>
    <property type="match status" value="1"/>
</dbReference>
<evidence type="ECO:0000313" key="2">
    <source>
        <dbReference type="EMBL" id="KAG0573315.1"/>
    </source>
</evidence>
<feature type="compositionally biased region" description="Low complexity" evidence="1">
    <location>
        <begin position="110"/>
        <end position="120"/>
    </location>
</feature>
<dbReference type="PANTHER" id="PTHR36338:SF1">
    <property type="entry name" value="OS02G0495900 PROTEIN"/>
    <property type="match status" value="1"/>
</dbReference>
<gene>
    <name evidence="2" type="ORF">KC19_VG167800</name>
</gene>
<keyword evidence="3" id="KW-1185">Reference proteome</keyword>
<proteinExistence type="predicted"/>